<proteinExistence type="predicted"/>
<name>A0A7W5C8Y9_9BACL</name>
<evidence type="ECO:0000313" key="2">
    <source>
        <dbReference type="Proteomes" id="UP000518605"/>
    </source>
</evidence>
<dbReference type="EMBL" id="JACHXW010000009">
    <property type="protein sequence ID" value="MBB3153306.1"/>
    <property type="molecule type" value="Genomic_DNA"/>
</dbReference>
<organism evidence="1 2">
    <name type="scientific">Paenibacillus endophyticus</name>
    <dbReference type="NCBI Taxonomy" id="1294268"/>
    <lineage>
        <taxon>Bacteria</taxon>
        <taxon>Bacillati</taxon>
        <taxon>Bacillota</taxon>
        <taxon>Bacilli</taxon>
        <taxon>Bacillales</taxon>
        <taxon>Paenibacillaceae</taxon>
        <taxon>Paenibacillus</taxon>
    </lineage>
</organism>
<sequence>MAGCYSSRVVATDVQLKLRIRLHYLFMEYIDYLKKRFRLFDLNLYQK</sequence>
<evidence type="ECO:0000313" key="1">
    <source>
        <dbReference type="EMBL" id="MBB3153306.1"/>
    </source>
</evidence>
<accession>A0A7W5C8Y9</accession>
<comment type="caution">
    <text evidence="1">The sequence shown here is derived from an EMBL/GenBank/DDBJ whole genome shotgun (WGS) entry which is preliminary data.</text>
</comment>
<protein>
    <submittedName>
        <fullName evidence="1">Uncharacterized protein</fullName>
    </submittedName>
</protein>
<dbReference type="AlphaFoldDB" id="A0A7W5C8Y9"/>
<gene>
    <name evidence="1" type="ORF">FHS16_003368</name>
</gene>
<keyword evidence="2" id="KW-1185">Reference proteome</keyword>
<dbReference type="Proteomes" id="UP000518605">
    <property type="component" value="Unassembled WGS sequence"/>
</dbReference>
<reference evidence="1 2" key="1">
    <citation type="submission" date="2020-08" db="EMBL/GenBank/DDBJ databases">
        <title>Genomic Encyclopedia of Type Strains, Phase III (KMG-III): the genomes of soil and plant-associated and newly described type strains.</title>
        <authorList>
            <person name="Whitman W."/>
        </authorList>
    </citation>
    <scope>NUCLEOTIDE SEQUENCE [LARGE SCALE GENOMIC DNA]</scope>
    <source>
        <strain evidence="1 2">CECT 8234</strain>
    </source>
</reference>